<feature type="non-terminal residue" evidence="1">
    <location>
        <position position="1"/>
    </location>
</feature>
<sequence length="90" mass="10184">QLPLSVIKLPSIIRNHESVAVSARNNSKLIFFNDDKTSNDITSNLLSEHSIINHQSLENYPMQPIIMTPDDNLNGMVQRPPEICVDYLSH</sequence>
<feature type="non-terminal residue" evidence="1">
    <location>
        <position position="90"/>
    </location>
</feature>
<gene>
    <name evidence="1" type="ORF">RPERSI_LOCUS22651</name>
</gene>
<name>A0ACA9RT33_9GLOM</name>
<evidence type="ECO:0000313" key="2">
    <source>
        <dbReference type="Proteomes" id="UP000789920"/>
    </source>
</evidence>
<evidence type="ECO:0000313" key="1">
    <source>
        <dbReference type="EMBL" id="CAG8808549.1"/>
    </source>
</evidence>
<organism evidence="1 2">
    <name type="scientific">Racocetra persica</name>
    <dbReference type="NCBI Taxonomy" id="160502"/>
    <lineage>
        <taxon>Eukaryota</taxon>
        <taxon>Fungi</taxon>
        <taxon>Fungi incertae sedis</taxon>
        <taxon>Mucoromycota</taxon>
        <taxon>Glomeromycotina</taxon>
        <taxon>Glomeromycetes</taxon>
        <taxon>Diversisporales</taxon>
        <taxon>Gigasporaceae</taxon>
        <taxon>Racocetra</taxon>
    </lineage>
</organism>
<dbReference type="EMBL" id="CAJVQC010068962">
    <property type="protein sequence ID" value="CAG8808549.1"/>
    <property type="molecule type" value="Genomic_DNA"/>
</dbReference>
<reference evidence="1" key="1">
    <citation type="submission" date="2021-06" db="EMBL/GenBank/DDBJ databases">
        <authorList>
            <person name="Kallberg Y."/>
            <person name="Tangrot J."/>
            <person name="Rosling A."/>
        </authorList>
    </citation>
    <scope>NUCLEOTIDE SEQUENCE</scope>
    <source>
        <strain evidence="1">MA461A</strain>
    </source>
</reference>
<keyword evidence="2" id="KW-1185">Reference proteome</keyword>
<comment type="caution">
    <text evidence="1">The sequence shown here is derived from an EMBL/GenBank/DDBJ whole genome shotgun (WGS) entry which is preliminary data.</text>
</comment>
<accession>A0ACA9RT33</accession>
<dbReference type="Proteomes" id="UP000789920">
    <property type="component" value="Unassembled WGS sequence"/>
</dbReference>
<protein>
    <submittedName>
        <fullName evidence="1">29819_t:CDS:1</fullName>
    </submittedName>
</protein>
<proteinExistence type="predicted"/>